<evidence type="ECO:0008006" key="4">
    <source>
        <dbReference type="Google" id="ProtNLM"/>
    </source>
</evidence>
<evidence type="ECO:0000313" key="2">
    <source>
        <dbReference type="EMBL" id="GAA3507983.1"/>
    </source>
</evidence>
<name>A0ABP6UL92_9FLAO</name>
<dbReference type="EMBL" id="BAABCW010000006">
    <property type="protein sequence ID" value="GAA3507983.1"/>
    <property type="molecule type" value="Genomic_DNA"/>
</dbReference>
<keyword evidence="3" id="KW-1185">Reference proteome</keyword>
<evidence type="ECO:0000256" key="1">
    <source>
        <dbReference type="SAM" id="SignalP"/>
    </source>
</evidence>
<organism evidence="2 3">
    <name type="scientific">Aquimarina addita</name>
    <dbReference type="NCBI Taxonomy" id="870485"/>
    <lineage>
        <taxon>Bacteria</taxon>
        <taxon>Pseudomonadati</taxon>
        <taxon>Bacteroidota</taxon>
        <taxon>Flavobacteriia</taxon>
        <taxon>Flavobacteriales</taxon>
        <taxon>Flavobacteriaceae</taxon>
        <taxon>Aquimarina</taxon>
    </lineage>
</organism>
<feature type="chain" id="PRO_5046772489" description="Outer membrane protein beta-barrel domain-containing protein" evidence="1">
    <location>
        <begin position="20"/>
        <end position="178"/>
    </location>
</feature>
<sequence length="178" mass="19042">MKKIILSALALVAFTFANAQDTEQTATGKWLIEANTGFGAAHTANTGFRYYAISDDGGSGYNLGLEGGYFVMDNLALKVGLGYGSNKQNSDADSFSTFSYKIGAKYYVTGKIPLQVDYSGLSVKDADDNPSFLGLQAGYAIFLGDVVSIEPGVRYNLTLDDEIAQSVFQLNIGFAVHL</sequence>
<dbReference type="RefSeq" id="WP_344926566.1">
    <property type="nucleotide sequence ID" value="NZ_BAABCW010000006.1"/>
</dbReference>
<proteinExistence type="predicted"/>
<dbReference type="InterPro" id="IPR011250">
    <property type="entry name" value="OMP/PagP_B-barrel"/>
</dbReference>
<evidence type="ECO:0000313" key="3">
    <source>
        <dbReference type="Proteomes" id="UP001500459"/>
    </source>
</evidence>
<feature type="signal peptide" evidence="1">
    <location>
        <begin position="1"/>
        <end position="19"/>
    </location>
</feature>
<dbReference type="Proteomes" id="UP001500459">
    <property type="component" value="Unassembled WGS sequence"/>
</dbReference>
<protein>
    <recommendedName>
        <fullName evidence="4">Outer membrane protein beta-barrel domain-containing protein</fullName>
    </recommendedName>
</protein>
<reference evidence="3" key="1">
    <citation type="journal article" date="2019" name="Int. J. Syst. Evol. Microbiol.">
        <title>The Global Catalogue of Microorganisms (GCM) 10K type strain sequencing project: providing services to taxonomists for standard genome sequencing and annotation.</title>
        <authorList>
            <consortium name="The Broad Institute Genomics Platform"/>
            <consortium name="The Broad Institute Genome Sequencing Center for Infectious Disease"/>
            <person name="Wu L."/>
            <person name="Ma J."/>
        </authorList>
    </citation>
    <scope>NUCLEOTIDE SEQUENCE [LARGE SCALE GENOMIC DNA]</scope>
    <source>
        <strain evidence="3">JCM 17106</strain>
    </source>
</reference>
<comment type="caution">
    <text evidence="2">The sequence shown here is derived from an EMBL/GenBank/DDBJ whole genome shotgun (WGS) entry which is preliminary data.</text>
</comment>
<accession>A0ABP6UL92</accession>
<dbReference type="SUPFAM" id="SSF56925">
    <property type="entry name" value="OMPA-like"/>
    <property type="match status" value="1"/>
</dbReference>
<dbReference type="Gene3D" id="2.40.160.20">
    <property type="match status" value="1"/>
</dbReference>
<gene>
    <name evidence="2" type="ORF">GCM10022393_17630</name>
</gene>
<keyword evidence="1" id="KW-0732">Signal</keyword>